<dbReference type="EMBL" id="JBFOLJ010000012">
    <property type="protein sequence ID" value="KAL2488741.1"/>
    <property type="molecule type" value="Genomic_DNA"/>
</dbReference>
<evidence type="ECO:0000256" key="1">
    <source>
        <dbReference type="SAM" id="MobiDB-lite"/>
    </source>
</evidence>
<comment type="caution">
    <text evidence="2">The sequence shown here is derived from an EMBL/GenBank/DDBJ whole genome shotgun (WGS) entry which is preliminary data.</text>
</comment>
<name>A0ABD1RKS5_9LAMI</name>
<gene>
    <name evidence="2" type="ORF">Fot_42033</name>
</gene>
<sequence>MQNPSDLQEILTYFRGSELQNYFFCILEDNLKHVLFRKHQIAKKNLSSGTEALSKTVQSKLSLKLNGLSPVKEVVIRESSPHSAKATILEMVEKENGVCEEPHLKPSGYRPSVGEKRSSDDDPSEKRSRSFSSSSHPLSKLFTSRRERLHDSQLTPLPSFMAREDDSVFCFFNQAWESWLKSLTTRHWAVATKKLERELESAKKNSEVEKLRVNVHRLMTGINASKVSTAENEEKLWGQLDEKKEELNMLLA</sequence>
<accession>A0ABD1RKS5</accession>
<organism evidence="2 3">
    <name type="scientific">Forsythia ovata</name>
    <dbReference type="NCBI Taxonomy" id="205694"/>
    <lineage>
        <taxon>Eukaryota</taxon>
        <taxon>Viridiplantae</taxon>
        <taxon>Streptophyta</taxon>
        <taxon>Embryophyta</taxon>
        <taxon>Tracheophyta</taxon>
        <taxon>Spermatophyta</taxon>
        <taxon>Magnoliopsida</taxon>
        <taxon>eudicotyledons</taxon>
        <taxon>Gunneridae</taxon>
        <taxon>Pentapetalae</taxon>
        <taxon>asterids</taxon>
        <taxon>lamiids</taxon>
        <taxon>Lamiales</taxon>
        <taxon>Oleaceae</taxon>
        <taxon>Forsythieae</taxon>
        <taxon>Forsythia</taxon>
    </lineage>
</organism>
<keyword evidence="3" id="KW-1185">Reference proteome</keyword>
<feature type="compositionally biased region" description="Low complexity" evidence="1">
    <location>
        <begin position="130"/>
        <end position="142"/>
    </location>
</feature>
<feature type="region of interest" description="Disordered" evidence="1">
    <location>
        <begin position="100"/>
        <end position="145"/>
    </location>
</feature>
<dbReference type="AlphaFoldDB" id="A0ABD1RKS5"/>
<evidence type="ECO:0000313" key="3">
    <source>
        <dbReference type="Proteomes" id="UP001604277"/>
    </source>
</evidence>
<evidence type="ECO:0000313" key="2">
    <source>
        <dbReference type="EMBL" id="KAL2488741.1"/>
    </source>
</evidence>
<dbReference type="Proteomes" id="UP001604277">
    <property type="component" value="Unassembled WGS sequence"/>
</dbReference>
<reference evidence="3" key="1">
    <citation type="submission" date="2024-07" db="EMBL/GenBank/DDBJ databases">
        <title>Two chromosome-level genome assemblies of Korean endemic species Abeliophyllum distichum and Forsythia ovata (Oleaceae).</title>
        <authorList>
            <person name="Jang H."/>
        </authorList>
    </citation>
    <scope>NUCLEOTIDE SEQUENCE [LARGE SCALE GENOMIC DNA]</scope>
</reference>
<proteinExistence type="predicted"/>
<feature type="compositionally biased region" description="Basic and acidic residues" evidence="1">
    <location>
        <begin position="113"/>
        <end position="128"/>
    </location>
</feature>
<protein>
    <submittedName>
        <fullName evidence="2">Uncharacterized protein</fullName>
    </submittedName>
</protein>